<proteinExistence type="predicted"/>
<evidence type="ECO:0000313" key="2">
    <source>
        <dbReference type="Proteomes" id="UP000316624"/>
    </source>
</evidence>
<dbReference type="RefSeq" id="WP_021247435.1">
    <property type="nucleotide sequence ID" value="NZ_JACIIY010000014.1"/>
</dbReference>
<gene>
    <name evidence="1" type="ORF">IQ35_03042</name>
</gene>
<accession>A0A562K8J0</accession>
<dbReference type="EMBL" id="VLKK01000013">
    <property type="protein sequence ID" value="TWH91707.1"/>
    <property type="molecule type" value="Genomic_DNA"/>
</dbReference>
<evidence type="ECO:0000313" key="1">
    <source>
        <dbReference type="EMBL" id="TWH91707.1"/>
    </source>
</evidence>
<dbReference type="AlphaFoldDB" id="A0A562K8J0"/>
<dbReference type="Proteomes" id="UP000316624">
    <property type="component" value="Unassembled WGS sequence"/>
</dbReference>
<protein>
    <submittedName>
        <fullName evidence="1">Uncharacterized protein</fullName>
    </submittedName>
</protein>
<sequence length="71" mass="8197">MDDSKDPKVKTILDRLRVPEDNPVRRARRVVEAQVPASRRGPGWDRHWRELEAYLDEPGCWSGKADEPDDG</sequence>
<comment type="caution">
    <text evidence="1">The sequence shown here is derived from an EMBL/GenBank/DDBJ whole genome shotgun (WGS) entry which is preliminary data.</text>
</comment>
<organism evidence="1 2">
    <name type="scientific">Sphingobium wenxiniae (strain DSM 21828 / CGMCC 1.7748 / JZ-1)</name>
    <dbReference type="NCBI Taxonomy" id="595605"/>
    <lineage>
        <taxon>Bacteria</taxon>
        <taxon>Pseudomonadati</taxon>
        <taxon>Pseudomonadota</taxon>
        <taxon>Alphaproteobacteria</taxon>
        <taxon>Sphingomonadales</taxon>
        <taxon>Sphingomonadaceae</taxon>
        <taxon>Sphingobium</taxon>
    </lineage>
</organism>
<reference evidence="1 2" key="1">
    <citation type="journal article" date="2015" name="Stand. Genomic Sci.">
        <title>Genomic Encyclopedia of Bacterial and Archaeal Type Strains, Phase III: the genomes of soil and plant-associated and newly described type strains.</title>
        <authorList>
            <person name="Whitman W.B."/>
            <person name="Woyke T."/>
            <person name="Klenk H.P."/>
            <person name="Zhou Y."/>
            <person name="Lilburn T.G."/>
            <person name="Beck B.J."/>
            <person name="De Vos P."/>
            <person name="Vandamme P."/>
            <person name="Eisen J.A."/>
            <person name="Garrity G."/>
            <person name="Hugenholtz P."/>
            <person name="Kyrpides N.C."/>
        </authorList>
    </citation>
    <scope>NUCLEOTIDE SEQUENCE [LARGE SCALE GENOMIC DNA]</scope>
    <source>
        <strain evidence="1 2">CGMCC 1.7748</strain>
    </source>
</reference>
<keyword evidence="2" id="KW-1185">Reference proteome</keyword>
<name>A0A562K8J0_SPHWJ</name>